<dbReference type="AlphaFoldDB" id="A0A8S4S7R7"/>
<evidence type="ECO:0000313" key="3">
    <source>
        <dbReference type="Proteomes" id="UP000838756"/>
    </source>
</evidence>
<feature type="region of interest" description="Disordered" evidence="1">
    <location>
        <begin position="74"/>
        <end position="118"/>
    </location>
</feature>
<name>A0A8S4S7R7_9NEOP</name>
<keyword evidence="3" id="KW-1185">Reference proteome</keyword>
<dbReference type="Proteomes" id="UP000838756">
    <property type="component" value="Unassembled WGS sequence"/>
</dbReference>
<comment type="caution">
    <text evidence="2">The sequence shown here is derived from an EMBL/GenBank/DDBJ whole genome shotgun (WGS) entry which is preliminary data.</text>
</comment>
<organism evidence="2 3">
    <name type="scientific">Pararge aegeria aegeria</name>
    <dbReference type="NCBI Taxonomy" id="348720"/>
    <lineage>
        <taxon>Eukaryota</taxon>
        <taxon>Metazoa</taxon>
        <taxon>Ecdysozoa</taxon>
        <taxon>Arthropoda</taxon>
        <taxon>Hexapoda</taxon>
        <taxon>Insecta</taxon>
        <taxon>Pterygota</taxon>
        <taxon>Neoptera</taxon>
        <taxon>Endopterygota</taxon>
        <taxon>Lepidoptera</taxon>
        <taxon>Glossata</taxon>
        <taxon>Ditrysia</taxon>
        <taxon>Papilionoidea</taxon>
        <taxon>Nymphalidae</taxon>
        <taxon>Satyrinae</taxon>
        <taxon>Satyrini</taxon>
        <taxon>Parargina</taxon>
        <taxon>Pararge</taxon>
    </lineage>
</organism>
<proteinExistence type="predicted"/>
<evidence type="ECO:0000313" key="2">
    <source>
        <dbReference type="EMBL" id="CAH2248739.1"/>
    </source>
</evidence>
<gene>
    <name evidence="2" type="primary">jg17525</name>
    <name evidence="2" type="ORF">PAEG_LOCUS21789</name>
</gene>
<evidence type="ECO:0000256" key="1">
    <source>
        <dbReference type="SAM" id="MobiDB-lite"/>
    </source>
</evidence>
<feature type="compositionally biased region" description="Polar residues" evidence="1">
    <location>
        <begin position="74"/>
        <end position="91"/>
    </location>
</feature>
<accession>A0A8S4S7R7</accession>
<dbReference type="OrthoDB" id="6938952at2759"/>
<reference evidence="2" key="1">
    <citation type="submission" date="2022-03" db="EMBL/GenBank/DDBJ databases">
        <authorList>
            <person name="Lindestad O."/>
        </authorList>
    </citation>
    <scope>NUCLEOTIDE SEQUENCE</scope>
</reference>
<dbReference type="EMBL" id="CAKXAJ010025984">
    <property type="protein sequence ID" value="CAH2248739.1"/>
    <property type="molecule type" value="Genomic_DNA"/>
</dbReference>
<protein>
    <submittedName>
        <fullName evidence="2">Jg17525 protein</fullName>
    </submittedName>
</protein>
<sequence>MTYGSETWLLTMGLLGRLRVAQRAMEIRNEEIRGRTGVTNTALRVARLKWKWTKNRWTLGFLGAGMATPQVNEALSAQRGGQTESNDSQGVAGNKRPRTVEFLTPYKRPMSSSGRQSV</sequence>